<feature type="non-terminal residue" evidence="1">
    <location>
        <position position="1"/>
    </location>
</feature>
<dbReference type="AlphaFoldDB" id="A0A426ZCN3"/>
<proteinExistence type="predicted"/>
<dbReference type="EMBL" id="AMZH03007258">
    <property type="protein sequence ID" value="RRT61758.1"/>
    <property type="molecule type" value="Genomic_DNA"/>
</dbReference>
<name>A0A426ZCN3_ENSVE</name>
<comment type="caution">
    <text evidence="1">The sequence shown here is derived from an EMBL/GenBank/DDBJ whole genome shotgun (WGS) entry which is preliminary data.</text>
</comment>
<protein>
    <submittedName>
        <fullName evidence="1">Uncharacterized protein</fullName>
    </submittedName>
</protein>
<dbReference type="Proteomes" id="UP000287651">
    <property type="component" value="Unassembled WGS sequence"/>
</dbReference>
<reference evidence="1 2" key="1">
    <citation type="journal article" date="2014" name="Agronomy (Basel)">
        <title>A Draft Genome Sequence for Ensete ventricosum, the Drought-Tolerant Tree Against Hunger.</title>
        <authorList>
            <person name="Harrison J."/>
            <person name="Moore K.A."/>
            <person name="Paszkiewicz K."/>
            <person name="Jones T."/>
            <person name="Grant M."/>
            <person name="Ambacheew D."/>
            <person name="Muzemil S."/>
            <person name="Studholme D.J."/>
        </authorList>
    </citation>
    <scope>NUCLEOTIDE SEQUENCE [LARGE SCALE GENOMIC DNA]</scope>
</reference>
<organism evidence="1 2">
    <name type="scientific">Ensete ventricosum</name>
    <name type="common">Abyssinian banana</name>
    <name type="synonym">Musa ensete</name>
    <dbReference type="NCBI Taxonomy" id="4639"/>
    <lineage>
        <taxon>Eukaryota</taxon>
        <taxon>Viridiplantae</taxon>
        <taxon>Streptophyta</taxon>
        <taxon>Embryophyta</taxon>
        <taxon>Tracheophyta</taxon>
        <taxon>Spermatophyta</taxon>
        <taxon>Magnoliopsida</taxon>
        <taxon>Liliopsida</taxon>
        <taxon>Zingiberales</taxon>
        <taxon>Musaceae</taxon>
        <taxon>Ensete</taxon>
    </lineage>
</organism>
<gene>
    <name evidence="1" type="ORF">B296_00032954</name>
</gene>
<sequence>DYIQEQGFLSIGIRATFLRTFAAVVHHPHHRCRRSHLQLTPVSAIIFNRKPQITTAIFLPSSSTPAATYRYHLPFSPLLQPSSRCQPSYRCPAAPSNPFLSSLPLLLPSRPSLPIVPSSRVACHCRSPALDRRPTAATFLFFPLPQLRLCHNCLCRNHALLCRSCTLLCSSHTFLNLFLSPLLPLPSTAPHLIVPAAFPH</sequence>
<accession>A0A426ZCN3</accession>
<evidence type="ECO:0000313" key="1">
    <source>
        <dbReference type="EMBL" id="RRT61758.1"/>
    </source>
</evidence>
<evidence type="ECO:0000313" key="2">
    <source>
        <dbReference type="Proteomes" id="UP000287651"/>
    </source>
</evidence>